<feature type="binding site" evidence="3">
    <location>
        <position position="92"/>
    </location>
    <ligand>
        <name>a divalent metal cation</name>
        <dbReference type="ChEBI" id="CHEBI:60240"/>
        <label>1</label>
    </ligand>
</feature>
<reference evidence="4 5" key="1">
    <citation type="submission" date="2016-10" db="EMBL/GenBank/DDBJ databases">
        <authorList>
            <person name="de Groot N.N."/>
        </authorList>
    </citation>
    <scope>NUCLEOTIDE SEQUENCE [LARGE SCALE GENOMIC DNA]</scope>
    <source>
        <strain evidence="4 5">DSM 2784</strain>
    </source>
</reference>
<keyword evidence="5" id="KW-1185">Reference proteome</keyword>
<feature type="binding site" evidence="3">
    <location>
        <position position="203"/>
    </location>
    <ligand>
        <name>a divalent metal cation</name>
        <dbReference type="ChEBI" id="CHEBI:60240"/>
        <label>1</label>
    </ligand>
</feature>
<dbReference type="EMBL" id="FMWL01000006">
    <property type="protein sequence ID" value="SCZ79204.1"/>
    <property type="molecule type" value="Genomic_DNA"/>
</dbReference>
<dbReference type="GO" id="GO:0005829">
    <property type="term" value="C:cytosol"/>
    <property type="evidence" value="ECO:0007669"/>
    <property type="project" value="TreeGrafter"/>
</dbReference>
<accession>A0A1G5RYK6</accession>
<proteinExistence type="predicted"/>
<dbReference type="FunFam" id="3.20.20.140:FF:000005">
    <property type="entry name" value="TatD family hydrolase"/>
    <property type="match status" value="1"/>
</dbReference>
<evidence type="ECO:0000313" key="5">
    <source>
        <dbReference type="Proteomes" id="UP000199208"/>
    </source>
</evidence>
<dbReference type="InterPro" id="IPR018228">
    <property type="entry name" value="DNase_TatD-rel_CS"/>
</dbReference>
<dbReference type="PROSITE" id="PS01091">
    <property type="entry name" value="TATD_3"/>
    <property type="match status" value="1"/>
</dbReference>
<feature type="binding site" evidence="3">
    <location>
        <position position="153"/>
    </location>
    <ligand>
        <name>a divalent metal cation</name>
        <dbReference type="ChEBI" id="CHEBI:60240"/>
        <label>2</label>
    </ligand>
</feature>
<evidence type="ECO:0000313" key="4">
    <source>
        <dbReference type="EMBL" id="SCZ79204.1"/>
    </source>
</evidence>
<dbReference type="PROSITE" id="PS01090">
    <property type="entry name" value="TATD_2"/>
    <property type="match status" value="1"/>
</dbReference>
<dbReference type="GO" id="GO:0004536">
    <property type="term" value="F:DNA nuclease activity"/>
    <property type="evidence" value="ECO:0007669"/>
    <property type="project" value="InterPro"/>
</dbReference>
<dbReference type="RefSeq" id="WP_092590419.1">
    <property type="nucleotide sequence ID" value="NZ_FMWL01000006.1"/>
</dbReference>
<dbReference type="NCBIfam" id="TIGR00010">
    <property type="entry name" value="YchF/TatD family DNA exonuclease"/>
    <property type="match status" value="1"/>
</dbReference>
<dbReference type="AlphaFoldDB" id="A0A1G5RYK6"/>
<evidence type="ECO:0000256" key="2">
    <source>
        <dbReference type="ARBA" id="ARBA00022801"/>
    </source>
</evidence>
<dbReference type="STRING" id="1120920.SAMN03080599_01645"/>
<dbReference type="SUPFAM" id="SSF51556">
    <property type="entry name" value="Metallo-dependent hydrolases"/>
    <property type="match status" value="1"/>
</dbReference>
<dbReference type="InterPro" id="IPR001130">
    <property type="entry name" value="TatD-like"/>
</dbReference>
<dbReference type="PROSITE" id="PS01137">
    <property type="entry name" value="TATD_1"/>
    <property type="match status" value="1"/>
</dbReference>
<organism evidence="4 5">
    <name type="scientific">Acidaminobacter hydrogenoformans DSM 2784</name>
    <dbReference type="NCBI Taxonomy" id="1120920"/>
    <lineage>
        <taxon>Bacteria</taxon>
        <taxon>Bacillati</taxon>
        <taxon>Bacillota</taxon>
        <taxon>Clostridia</taxon>
        <taxon>Peptostreptococcales</taxon>
        <taxon>Acidaminobacteraceae</taxon>
        <taxon>Acidaminobacter</taxon>
    </lineage>
</organism>
<sequence>MLFDSHTHLDSKKFENDREFVINRAKSNGVSLMVNPGASLESSMAAVKLSEAYDFIYAAVGVHPHDAKTMDEAMLAMIESLAKKEKVVAIGEIGLDYHYNFSEPEVQRKWFIEQLRLARRLGMPVIIHDREAHEEIFKTLKAEKAFDHGVLMHCYSSSAELAKEYVKLGAYISIAGPVTYKNNHKTISVVEQVPLERLLIETDAPYLTPEPNRGKRNEPMYVRHTCEKVAQIRGISLEEAAEATYQNGLRFFGIPDPRTVK</sequence>
<dbReference type="PANTHER" id="PTHR46124:SF2">
    <property type="entry name" value="D-AMINOACYL-TRNA DEACYLASE"/>
    <property type="match status" value="1"/>
</dbReference>
<dbReference type="OrthoDB" id="9810005at2"/>
<evidence type="ECO:0000256" key="3">
    <source>
        <dbReference type="PIRSR" id="PIRSR005902-1"/>
    </source>
</evidence>
<dbReference type="CDD" id="cd01310">
    <property type="entry name" value="TatD_DNAse"/>
    <property type="match status" value="1"/>
</dbReference>
<dbReference type="InterPro" id="IPR015991">
    <property type="entry name" value="TatD/YcfH-like"/>
</dbReference>
<dbReference type="GO" id="GO:0016788">
    <property type="term" value="F:hydrolase activity, acting on ester bonds"/>
    <property type="evidence" value="ECO:0007669"/>
    <property type="project" value="InterPro"/>
</dbReference>
<name>A0A1G5RYK6_9FIRM</name>
<keyword evidence="2" id="KW-0378">Hydrolase</keyword>
<evidence type="ECO:0000256" key="1">
    <source>
        <dbReference type="ARBA" id="ARBA00022723"/>
    </source>
</evidence>
<dbReference type="PANTHER" id="PTHR46124">
    <property type="entry name" value="D-AMINOACYL-TRNA DEACYLASE"/>
    <property type="match status" value="1"/>
</dbReference>
<gene>
    <name evidence="4" type="ORF">SAMN03080599_01645</name>
</gene>
<feature type="binding site" evidence="3">
    <location>
        <position position="8"/>
    </location>
    <ligand>
        <name>a divalent metal cation</name>
        <dbReference type="ChEBI" id="CHEBI:60240"/>
        <label>1</label>
    </ligand>
</feature>
<dbReference type="GO" id="GO:0046872">
    <property type="term" value="F:metal ion binding"/>
    <property type="evidence" value="ECO:0007669"/>
    <property type="project" value="UniProtKB-KW"/>
</dbReference>
<dbReference type="Proteomes" id="UP000199208">
    <property type="component" value="Unassembled WGS sequence"/>
</dbReference>
<dbReference type="InterPro" id="IPR032466">
    <property type="entry name" value="Metal_Hydrolase"/>
</dbReference>
<feature type="binding site" evidence="3">
    <location>
        <position position="6"/>
    </location>
    <ligand>
        <name>a divalent metal cation</name>
        <dbReference type="ChEBI" id="CHEBI:60240"/>
        <label>1</label>
    </ligand>
</feature>
<dbReference type="Pfam" id="PF01026">
    <property type="entry name" value="TatD_DNase"/>
    <property type="match status" value="1"/>
</dbReference>
<feature type="binding site" evidence="3">
    <location>
        <position position="128"/>
    </location>
    <ligand>
        <name>a divalent metal cation</name>
        <dbReference type="ChEBI" id="CHEBI:60240"/>
        <label>2</label>
    </ligand>
</feature>
<protein>
    <submittedName>
        <fullName evidence="4">TatD DNase family protein</fullName>
    </submittedName>
</protein>
<dbReference type="Gene3D" id="3.20.20.140">
    <property type="entry name" value="Metal-dependent hydrolases"/>
    <property type="match status" value="1"/>
</dbReference>
<dbReference type="PIRSF" id="PIRSF005902">
    <property type="entry name" value="DNase_TatD"/>
    <property type="match status" value="1"/>
</dbReference>
<keyword evidence="1 3" id="KW-0479">Metal-binding</keyword>